<keyword evidence="2" id="KW-1133">Transmembrane helix</keyword>
<dbReference type="AlphaFoldDB" id="A2FR19"/>
<accession>A2FR19</accession>
<dbReference type="EMBL" id="DS113955">
    <property type="protein sequence ID" value="EAX92649.1"/>
    <property type="molecule type" value="Genomic_DNA"/>
</dbReference>
<feature type="compositionally biased region" description="Low complexity" evidence="1">
    <location>
        <begin position="438"/>
        <end position="457"/>
    </location>
</feature>
<feature type="compositionally biased region" description="Basic and acidic residues" evidence="1">
    <location>
        <begin position="428"/>
        <end position="437"/>
    </location>
</feature>
<dbReference type="SUPFAM" id="SSF52058">
    <property type="entry name" value="L domain-like"/>
    <property type="match status" value="1"/>
</dbReference>
<proteinExistence type="predicted"/>
<dbReference type="InterPro" id="IPR053139">
    <property type="entry name" value="Surface_bspA-like"/>
</dbReference>
<keyword evidence="2" id="KW-0472">Membrane</keyword>
<sequence>MPDTVTSIGNYAFDGCTQCYQVKFSKNLKSIGNDAFRNTAVYDIVIPDGVTELAEELFWGCKYLKKITFPKNLKAIWQGCFAKTIIEEFVFPYGLETLGSGISYNNAKCKRIVIPDSCKSLDFSAFSSMYGLQEIVLPKGINRLNGSLFAHCGFKNFTIPDTVESIGETCFWGTIIRTIVIPPKVIQIDRSAFLECIYLKSIVFEGNNLKKIAETAFGECTSLTSLTFPSSLVNISVDVCEGCTNLKTVRVQYDLNAFVYIGYSSSFDKCDKFDTLVYESNTPIPERNNFSIFRIQTLIINNSNLESMGDIPDAYRLSTIVIVDPSSKFTFSPSLRKDITLNISISRSIKGFTENVFENVSIDTFIYCGKSISDNSFLKNSKGFKKVITSSAFRGETIGGVKISEKTDQCTQLIPFEVKYQEESGSEEPEKTNEPEKSSPATASSNNNNQDNSGGNNEENDSSKDGKGKGKGGKIAGGIIGAILILAAIAVIAFFIYKYKIHKSENDSEEQHVELSLV</sequence>
<name>A2FR19_TRIV3</name>
<evidence type="ECO:0000256" key="1">
    <source>
        <dbReference type="SAM" id="MobiDB-lite"/>
    </source>
</evidence>
<keyword evidence="2" id="KW-0812">Transmembrane</keyword>
<dbReference type="STRING" id="5722.A2FR19"/>
<dbReference type="SMR" id="A2FR19"/>
<evidence type="ECO:0008006" key="5">
    <source>
        <dbReference type="Google" id="ProtNLM"/>
    </source>
</evidence>
<dbReference type="InterPro" id="IPR026906">
    <property type="entry name" value="LRR_5"/>
</dbReference>
<protein>
    <recommendedName>
        <fullName evidence="5">Surface antigen BspA-like</fullName>
    </recommendedName>
</protein>
<reference evidence="3" key="1">
    <citation type="submission" date="2006-10" db="EMBL/GenBank/DDBJ databases">
        <authorList>
            <person name="Amadeo P."/>
            <person name="Zhao Q."/>
            <person name="Wortman J."/>
            <person name="Fraser-Liggett C."/>
            <person name="Carlton J."/>
        </authorList>
    </citation>
    <scope>NUCLEOTIDE SEQUENCE</scope>
    <source>
        <strain evidence="3">G3</strain>
    </source>
</reference>
<dbReference type="InterPro" id="IPR032675">
    <property type="entry name" value="LRR_dom_sf"/>
</dbReference>
<organism evidence="3 4">
    <name type="scientific">Trichomonas vaginalis (strain ATCC PRA-98 / G3)</name>
    <dbReference type="NCBI Taxonomy" id="412133"/>
    <lineage>
        <taxon>Eukaryota</taxon>
        <taxon>Metamonada</taxon>
        <taxon>Parabasalia</taxon>
        <taxon>Trichomonadida</taxon>
        <taxon>Trichomonadidae</taxon>
        <taxon>Trichomonas</taxon>
    </lineage>
</organism>
<evidence type="ECO:0000313" key="4">
    <source>
        <dbReference type="Proteomes" id="UP000001542"/>
    </source>
</evidence>
<gene>
    <name evidence="3" type="ORF">TVAG_349960</name>
</gene>
<dbReference type="VEuPathDB" id="TrichDB:TVAG_349960"/>
<keyword evidence="4" id="KW-1185">Reference proteome</keyword>
<dbReference type="Proteomes" id="UP000001542">
    <property type="component" value="Unassembled WGS sequence"/>
</dbReference>
<dbReference type="PANTHER" id="PTHR45661">
    <property type="entry name" value="SURFACE ANTIGEN"/>
    <property type="match status" value="1"/>
</dbReference>
<evidence type="ECO:0000313" key="3">
    <source>
        <dbReference type="EMBL" id="EAX92649.1"/>
    </source>
</evidence>
<dbReference type="VEuPathDB" id="TrichDB:TVAGG3_0415920"/>
<evidence type="ECO:0000256" key="2">
    <source>
        <dbReference type="SAM" id="Phobius"/>
    </source>
</evidence>
<dbReference type="Pfam" id="PF13306">
    <property type="entry name" value="LRR_5"/>
    <property type="match status" value="2"/>
</dbReference>
<reference evidence="3" key="2">
    <citation type="journal article" date="2007" name="Science">
        <title>Draft genome sequence of the sexually transmitted pathogen Trichomonas vaginalis.</title>
        <authorList>
            <person name="Carlton J.M."/>
            <person name="Hirt R.P."/>
            <person name="Silva J.C."/>
            <person name="Delcher A.L."/>
            <person name="Schatz M."/>
            <person name="Zhao Q."/>
            <person name="Wortman J.R."/>
            <person name="Bidwell S.L."/>
            <person name="Alsmark U.C.M."/>
            <person name="Besteiro S."/>
            <person name="Sicheritz-Ponten T."/>
            <person name="Noel C.J."/>
            <person name="Dacks J.B."/>
            <person name="Foster P.G."/>
            <person name="Simillion C."/>
            <person name="Van de Peer Y."/>
            <person name="Miranda-Saavedra D."/>
            <person name="Barton G.J."/>
            <person name="Westrop G.D."/>
            <person name="Mueller S."/>
            <person name="Dessi D."/>
            <person name="Fiori P.L."/>
            <person name="Ren Q."/>
            <person name="Paulsen I."/>
            <person name="Zhang H."/>
            <person name="Bastida-Corcuera F.D."/>
            <person name="Simoes-Barbosa A."/>
            <person name="Brown M.T."/>
            <person name="Hayes R.D."/>
            <person name="Mukherjee M."/>
            <person name="Okumura C.Y."/>
            <person name="Schneider R."/>
            <person name="Smith A.J."/>
            <person name="Vanacova S."/>
            <person name="Villalvazo M."/>
            <person name="Haas B.J."/>
            <person name="Pertea M."/>
            <person name="Feldblyum T.V."/>
            <person name="Utterback T.R."/>
            <person name="Shu C.L."/>
            <person name="Osoegawa K."/>
            <person name="de Jong P.J."/>
            <person name="Hrdy I."/>
            <person name="Horvathova L."/>
            <person name="Zubacova Z."/>
            <person name="Dolezal P."/>
            <person name="Malik S.B."/>
            <person name="Logsdon J.M. Jr."/>
            <person name="Henze K."/>
            <person name="Gupta A."/>
            <person name="Wang C.C."/>
            <person name="Dunne R.L."/>
            <person name="Upcroft J.A."/>
            <person name="Upcroft P."/>
            <person name="White O."/>
            <person name="Salzberg S.L."/>
            <person name="Tang P."/>
            <person name="Chiu C.-H."/>
            <person name="Lee Y.-S."/>
            <person name="Embley T.M."/>
            <person name="Coombs G.H."/>
            <person name="Mottram J.C."/>
            <person name="Tachezy J."/>
            <person name="Fraser-Liggett C.M."/>
            <person name="Johnson P.J."/>
        </authorList>
    </citation>
    <scope>NUCLEOTIDE SEQUENCE [LARGE SCALE GENOMIC DNA]</scope>
    <source>
        <strain evidence="3">G3</strain>
    </source>
</reference>
<dbReference type="Gene3D" id="3.80.10.10">
    <property type="entry name" value="Ribonuclease Inhibitor"/>
    <property type="match status" value="2"/>
</dbReference>
<dbReference type="KEGG" id="tva:4750361"/>
<dbReference type="RefSeq" id="XP_001305579.1">
    <property type="nucleotide sequence ID" value="XM_001305578.1"/>
</dbReference>
<feature type="region of interest" description="Disordered" evidence="1">
    <location>
        <begin position="421"/>
        <end position="471"/>
    </location>
</feature>
<dbReference type="PANTHER" id="PTHR45661:SF3">
    <property type="entry name" value="IG-LIKE DOMAIN-CONTAINING PROTEIN"/>
    <property type="match status" value="1"/>
</dbReference>
<dbReference type="InParanoid" id="A2FR19"/>
<feature type="transmembrane region" description="Helical" evidence="2">
    <location>
        <begin position="475"/>
        <end position="497"/>
    </location>
</feature>